<proteinExistence type="predicted"/>
<dbReference type="EMBL" id="AP035881">
    <property type="protein sequence ID" value="BFP47022.1"/>
    <property type="molecule type" value="Genomic_DNA"/>
</dbReference>
<dbReference type="InterPro" id="IPR036271">
    <property type="entry name" value="Tet_transcr_reg_TetR-rel_C_sf"/>
</dbReference>
<evidence type="ECO:0000256" key="1">
    <source>
        <dbReference type="ARBA" id="ARBA00023015"/>
    </source>
</evidence>
<dbReference type="InterPro" id="IPR054126">
    <property type="entry name" value="CprB_TetR_C"/>
</dbReference>
<feature type="region of interest" description="Disordered" evidence="5">
    <location>
        <begin position="213"/>
        <end position="278"/>
    </location>
</feature>
<evidence type="ECO:0000256" key="3">
    <source>
        <dbReference type="ARBA" id="ARBA00023163"/>
    </source>
</evidence>
<accession>A0AB33JVC8</accession>
<keyword evidence="3" id="KW-0804">Transcription</keyword>
<reference evidence="7" key="1">
    <citation type="submission" date="2024-07" db="EMBL/GenBank/DDBJ databases">
        <title>Complete genome sequences of cellulolytic bacteria, Kitasatospora sp. CMC57 and Streptomyces sp. CMC78, isolated from Japanese agricultural soil.</title>
        <authorList>
            <person name="Hashimoto T."/>
            <person name="Ito M."/>
            <person name="Iwamoto M."/>
            <person name="Fukahori D."/>
            <person name="Shoda T."/>
            <person name="Sakoda M."/>
            <person name="Morohoshi T."/>
            <person name="Mitsuboshi M."/>
            <person name="Nishizawa T."/>
        </authorList>
    </citation>
    <scope>NUCLEOTIDE SEQUENCE</scope>
    <source>
        <strain evidence="7">CMC57</strain>
    </source>
</reference>
<dbReference type="PANTHER" id="PTHR30055">
    <property type="entry name" value="HTH-TYPE TRANSCRIPTIONAL REGULATOR RUTR"/>
    <property type="match status" value="1"/>
</dbReference>
<evidence type="ECO:0000256" key="4">
    <source>
        <dbReference type="PROSITE-ProRule" id="PRU00335"/>
    </source>
</evidence>
<dbReference type="NCBIfam" id="NF041196">
    <property type="entry name" value="ScbR_bind_reg"/>
    <property type="match status" value="1"/>
</dbReference>
<dbReference type="InterPro" id="IPR001647">
    <property type="entry name" value="HTH_TetR"/>
</dbReference>
<dbReference type="Pfam" id="PF00440">
    <property type="entry name" value="TetR_N"/>
    <property type="match status" value="1"/>
</dbReference>
<evidence type="ECO:0000256" key="5">
    <source>
        <dbReference type="SAM" id="MobiDB-lite"/>
    </source>
</evidence>
<evidence type="ECO:0000256" key="2">
    <source>
        <dbReference type="ARBA" id="ARBA00023125"/>
    </source>
</evidence>
<dbReference type="PROSITE" id="PS50977">
    <property type="entry name" value="HTH_TETR_2"/>
    <property type="match status" value="1"/>
</dbReference>
<evidence type="ECO:0000313" key="7">
    <source>
        <dbReference type="EMBL" id="BFP47022.1"/>
    </source>
</evidence>
<dbReference type="PRINTS" id="PR00455">
    <property type="entry name" value="HTHTETR"/>
</dbReference>
<keyword evidence="1" id="KW-0805">Transcription regulation</keyword>
<name>A0AB33JVC8_9ACTN</name>
<dbReference type="InterPro" id="IPR050109">
    <property type="entry name" value="HTH-type_TetR-like_transc_reg"/>
</dbReference>
<dbReference type="RefSeq" id="WP_407989397.1">
    <property type="nucleotide sequence ID" value="NZ_AP035881.2"/>
</dbReference>
<protein>
    <submittedName>
        <fullName evidence="7">ScbR family autoregulator-binding transcription factor</fullName>
    </submittedName>
</protein>
<dbReference type="AlphaFoldDB" id="A0AB33JVC8"/>
<dbReference type="PANTHER" id="PTHR30055:SF234">
    <property type="entry name" value="HTH-TYPE TRANSCRIPTIONAL REGULATOR BETI"/>
    <property type="match status" value="1"/>
</dbReference>
<dbReference type="InterPro" id="IPR047923">
    <property type="entry name" value="ArpA-like"/>
</dbReference>
<sequence>MPRQERAQRTRQLLIEAASASFDQAGFAMTGLNDVIRPTGISKGALYFHFGSKEQLAEAVMAESRAGLREAIRSARHSSDCPLQYLIDLSHGLARRLAEDVVFRAGLRLTDDGALGEELRPNPHPRWALMIGRLLDRAAARQGLRPEVGTDESAALLAAVGAGVESLARRDPDWLSPRMISLLWQAVLPALITPEGLARLRTTPIEHERAAVPAPGRAHPTDELPAARRGPTVGVRGAAAAADTPIGRPRIEAGRSGTPVQPVAAADPAGTTSRYQGT</sequence>
<dbReference type="SUPFAM" id="SSF48498">
    <property type="entry name" value="Tetracyclin repressor-like, C-terminal domain"/>
    <property type="match status" value="1"/>
</dbReference>
<dbReference type="Gene3D" id="1.10.357.10">
    <property type="entry name" value="Tetracycline Repressor, domain 2"/>
    <property type="match status" value="1"/>
</dbReference>
<dbReference type="Pfam" id="PF21935">
    <property type="entry name" value="TetR_C_45"/>
    <property type="match status" value="1"/>
</dbReference>
<dbReference type="GO" id="GO:0000976">
    <property type="term" value="F:transcription cis-regulatory region binding"/>
    <property type="evidence" value="ECO:0007669"/>
    <property type="project" value="TreeGrafter"/>
</dbReference>
<evidence type="ECO:0000259" key="6">
    <source>
        <dbReference type="PROSITE" id="PS50977"/>
    </source>
</evidence>
<organism evidence="7">
    <name type="scientific">Kitasatospora sp. CMC57</name>
    <dbReference type="NCBI Taxonomy" id="3231513"/>
    <lineage>
        <taxon>Bacteria</taxon>
        <taxon>Bacillati</taxon>
        <taxon>Actinomycetota</taxon>
        <taxon>Actinomycetes</taxon>
        <taxon>Kitasatosporales</taxon>
        <taxon>Streptomycetaceae</taxon>
        <taxon>Kitasatospora</taxon>
    </lineage>
</organism>
<dbReference type="GO" id="GO:0003700">
    <property type="term" value="F:DNA-binding transcription factor activity"/>
    <property type="evidence" value="ECO:0007669"/>
    <property type="project" value="TreeGrafter"/>
</dbReference>
<feature type="DNA-binding region" description="H-T-H motif" evidence="4">
    <location>
        <begin position="31"/>
        <end position="50"/>
    </location>
</feature>
<dbReference type="InterPro" id="IPR009057">
    <property type="entry name" value="Homeodomain-like_sf"/>
</dbReference>
<gene>
    <name evidence="7" type="ORF">KCMC57_33900</name>
</gene>
<dbReference type="SUPFAM" id="SSF46689">
    <property type="entry name" value="Homeodomain-like"/>
    <property type="match status" value="1"/>
</dbReference>
<keyword evidence="2 4" id="KW-0238">DNA-binding</keyword>
<feature type="domain" description="HTH tetR-type" evidence="6">
    <location>
        <begin position="8"/>
        <end position="68"/>
    </location>
</feature>